<evidence type="ECO:0000313" key="3">
    <source>
        <dbReference type="Proteomes" id="UP000248795"/>
    </source>
</evidence>
<dbReference type="GO" id="GO:0005829">
    <property type="term" value="C:cytosol"/>
    <property type="evidence" value="ECO:0007669"/>
    <property type="project" value="TreeGrafter"/>
</dbReference>
<dbReference type="Pfam" id="PF05981">
    <property type="entry name" value="CreA"/>
    <property type="match status" value="1"/>
</dbReference>
<feature type="signal peptide" evidence="1">
    <location>
        <begin position="1"/>
        <end position="23"/>
    </location>
</feature>
<keyword evidence="3" id="KW-1185">Reference proteome</keyword>
<name>A0A2W2AUK3_9HYPH</name>
<evidence type="ECO:0000256" key="1">
    <source>
        <dbReference type="SAM" id="SignalP"/>
    </source>
</evidence>
<dbReference type="Proteomes" id="UP000248795">
    <property type="component" value="Unassembled WGS sequence"/>
</dbReference>
<proteinExistence type="predicted"/>
<evidence type="ECO:0008006" key="4">
    <source>
        <dbReference type="Google" id="ProtNLM"/>
    </source>
</evidence>
<sequence length="175" mass="19445">MTRLFQFLAAFLVVLGLSAPVFAQQLADDPQLIFQKTTVWRMLSPNATLDTFVIDDPLVEGVACYFTIPRVGGWKGWAGFADESSVTSIACRQVGPIKITAKFSQGEEIYRERRSLFWKKMQIVRGCDAKRNVLVYLSYTDRLIEGSPQNSTSTVPVMPWGSEGAAPKCGDFVNP</sequence>
<dbReference type="PANTHER" id="PTHR37952:SF2">
    <property type="entry name" value="PROTEIN CREA"/>
    <property type="match status" value="1"/>
</dbReference>
<dbReference type="PIRSF" id="PIRSF003174">
    <property type="entry name" value="CreA"/>
    <property type="match status" value="1"/>
</dbReference>
<gene>
    <name evidence="2" type="ORF">DK847_13950</name>
</gene>
<dbReference type="InterPro" id="IPR010292">
    <property type="entry name" value="Uncharacterised_CreA"/>
</dbReference>
<dbReference type="AlphaFoldDB" id="A0A2W2AUK3"/>
<dbReference type="RefSeq" id="WP_111199127.1">
    <property type="nucleotide sequence ID" value="NZ_QKVK01000006.1"/>
</dbReference>
<dbReference type="PANTHER" id="PTHR37952">
    <property type="match status" value="1"/>
</dbReference>
<dbReference type="EMBL" id="QKVK01000006">
    <property type="protein sequence ID" value="PZF76290.1"/>
    <property type="molecule type" value="Genomic_DNA"/>
</dbReference>
<keyword evidence="1" id="KW-0732">Signal</keyword>
<accession>A0A2W2AUK3</accession>
<evidence type="ECO:0000313" key="2">
    <source>
        <dbReference type="EMBL" id="PZF76290.1"/>
    </source>
</evidence>
<comment type="caution">
    <text evidence="2">The sequence shown here is derived from an EMBL/GenBank/DDBJ whole genome shotgun (WGS) entry which is preliminary data.</text>
</comment>
<organism evidence="2 3">
    <name type="scientific">Aestuariivirga litoralis</name>
    <dbReference type="NCBI Taxonomy" id="2650924"/>
    <lineage>
        <taxon>Bacteria</taxon>
        <taxon>Pseudomonadati</taxon>
        <taxon>Pseudomonadota</taxon>
        <taxon>Alphaproteobacteria</taxon>
        <taxon>Hyphomicrobiales</taxon>
        <taxon>Aestuariivirgaceae</taxon>
        <taxon>Aestuariivirga</taxon>
    </lineage>
</organism>
<protein>
    <recommendedName>
        <fullName evidence="4">CreA family protein</fullName>
    </recommendedName>
</protein>
<feature type="chain" id="PRO_5015881149" description="CreA family protein" evidence="1">
    <location>
        <begin position="24"/>
        <end position="175"/>
    </location>
</feature>
<reference evidence="3" key="1">
    <citation type="submission" date="2018-06" db="EMBL/GenBank/DDBJ databases">
        <title>Aestuariibacter litoralis strain KCTC 52945T.</title>
        <authorList>
            <person name="Li X."/>
            <person name="Salam N."/>
            <person name="Li J.-L."/>
            <person name="Chen Y.-M."/>
            <person name="Yang Z.-W."/>
            <person name="Zhang L.-Y."/>
            <person name="Han M.-X."/>
            <person name="Xiao M."/>
            <person name="Li W.-J."/>
        </authorList>
    </citation>
    <scope>NUCLEOTIDE SEQUENCE [LARGE SCALE GENOMIC DNA]</scope>
    <source>
        <strain evidence="3">KCTC 52945</strain>
    </source>
</reference>